<reference evidence="1 2" key="1">
    <citation type="journal article" date="2019" name="Commun. Biol.">
        <title>The bagworm genome reveals a unique fibroin gene that provides high tensile strength.</title>
        <authorList>
            <person name="Kono N."/>
            <person name="Nakamura H."/>
            <person name="Ohtoshi R."/>
            <person name="Tomita M."/>
            <person name="Numata K."/>
            <person name="Arakawa K."/>
        </authorList>
    </citation>
    <scope>NUCLEOTIDE SEQUENCE [LARGE SCALE GENOMIC DNA]</scope>
</reference>
<sequence>MIAFFFNKTGYVVTVALENYCAVNSYCYTTIRLPEVIDELRKNNPKRRIILHHDNASSHTAKQTNNFLDEKNVELMSNPAYSSSTLRTSYANLINSSLRPAYNYDEHSVRLQEPLPNKQRKKLRRNKNYKYLLE</sequence>
<accession>A0A4C1UTY3</accession>
<dbReference type="OrthoDB" id="10017160at2759"/>
<evidence type="ECO:0000313" key="2">
    <source>
        <dbReference type="Proteomes" id="UP000299102"/>
    </source>
</evidence>
<protein>
    <recommendedName>
        <fullName evidence="3">Mariner Mos1 transposase</fullName>
    </recommendedName>
</protein>
<name>A0A4C1UTY3_EUMVA</name>
<dbReference type="InterPro" id="IPR036397">
    <property type="entry name" value="RNaseH_sf"/>
</dbReference>
<evidence type="ECO:0008006" key="3">
    <source>
        <dbReference type="Google" id="ProtNLM"/>
    </source>
</evidence>
<evidence type="ECO:0000313" key="1">
    <source>
        <dbReference type="EMBL" id="GBP29680.1"/>
    </source>
</evidence>
<gene>
    <name evidence="1" type="ORF">EVAR_13603_1</name>
</gene>
<proteinExistence type="predicted"/>
<dbReference type="Proteomes" id="UP000299102">
    <property type="component" value="Unassembled WGS sequence"/>
</dbReference>
<dbReference type="Gene3D" id="3.30.420.10">
    <property type="entry name" value="Ribonuclease H-like superfamily/Ribonuclease H"/>
    <property type="match status" value="1"/>
</dbReference>
<dbReference type="EMBL" id="BGZK01000223">
    <property type="protein sequence ID" value="GBP29680.1"/>
    <property type="molecule type" value="Genomic_DNA"/>
</dbReference>
<organism evidence="1 2">
    <name type="scientific">Eumeta variegata</name>
    <name type="common">Bagworm moth</name>
    <name type="synonym">Eumeta japonica</name>
    <dbReference type="NCBI Taxonomy" id="151549"/>
    <lineage>
        <taxon>Eukaryota</taxon>
        <taxon>Metazoa</taxon>
        <taxon>Ecdysozoa</taxon>
        <taxon>Arthropoda</taxon>
        <taxon>Hexapoda</taxon>
        <taxon>Insecta</taxon>
        <taxon>Pterygota</taxon>
        <taxon>Neoptera</taxon>
        <taxon>Endopterygota</taxon>
        <taxon>Lepidoptera</taxon>
        <taxon>Glossata</taxon>
        <taxon>Ditrysia</taxon>
        <taxon>Tineoidea</taxon>
        <taxon>Psychidae</taxon>
        <taxon>Oiketicinae</taxon>
        <taxon>Eumeta</taxon>
    </lineage>
</organism>
<comment type="caution">
    <text evidence="1">The sequence shown here is derived from an EMBL/GenBank/DDBJ whole genome shotgun (WGS) entry which is preliminary data.</text>
</comment>
<keyword evidence="2" id="KW-1185">Reference proteome</keyword>
<dbReference type="AlphaFoldDB" id="A0A4C1UTY3"/>
<dbReference type="GO" id="GO:0003676">
    <property type="term" value="F:nucleic acid binding"/>
    <property type="evidence" value="ECO:0007669"/>
    <property type="project" value="InterPro"/>
</dbReference>